<dbReference type="Gene3D" id="3.40.30.10">
    <property type="entry name" value="Glutaredoxin"/>
    <property type="match status" value="1"/>
</dbReference>
<evidence type="ECO:0000256" key="2">
    <source>
        <dbReference type="ARBA" id="ARBA00009813"/>
    </source>
</evidence>
<evidence type="ECO:0000256" key="6">
    <source>
        <dbReference type="ARBA" id="ARBA00023284"/>
    </source>
</evidence>
<keyword evidence="11" id="KW-1185">Reference proteome</keyword>
<dbReference type="InterPro" id="IPR009094">
    <property type="entry name" value="DiS-bond_isomerase_DsbC/G_N_sf"/>
</dbReference>
<comment type="function">
    <text evidence="7">Required for disulfide bond formation in some periplasmic proteins. Acts by transferring its disulfide bond to other proteins and is reduced in the process.</text>
</comment>
<dbReference type="SUPFAM" id="SSF52833">
    <property type="entry name" value="Thioredoxin-like"/>
    <property type="match status" value="1"/>
</dbReference>
<dbReference type="Proteomes" id="UP000472580">
    <property type="component" value="Unassembled WGS sequence"/>
</dbReference>
<keyword evidence="6 7" id="KW-0676">Redox-active center</keyword>
<evidence type="ECO:0000313" key="10">
    <source>
        <dbReference type="EMBL" id="MVX57875.1"/>
    </source>
</evidence>
<dbReference type="RefSeq" id="WP_160336290.1">
    <property type="nucleotide sequence ID" value="NZ_CALPCR010000046.1"/>
</dbReference>
<dbReference type="PROSITE" id="PS00194">
    <property type="entry name" value="THIOREDOXIN_1"/>
    <property type="match status" value="1"/>
</dbReference>
<protein>
    <recommendedName>
        <fullName evidence="7">Thiol:disulfide interchange protein</fullName>
    </recommendedName>
</protein>
<dbReference type="InterPro" id="IPR012336">
    <property type="entry name" value="Thioredoxin-like_fold"/>
</dbReference>
<dbReference type="InterPro" id="IPR036249">
    <property type="entry name" value="Thioredoxin-like_sf"/>
</dbReference>
<accession>A0A6L6YJG4</accession>
<evidence type="ECO:0000256" key="3">
    <source>
        <dbReference type="ARBA" id="ARBA00022729"/>
    </source>
</evidence>
<evidence type="ECO:0000259" key="8">
    <source>
        <dbReference type="Pfam" id="PF10411"/>
    </source>
</evidence>
<feature type="chain" id="PRO_5027157489" description="Thiol:disulfide interchange protein" evidence="7">
    <location>
        <begin position="25"/>
        <end position="265"/>
    </location>
</feature>
<reference evidence="10 11" key="1">
    <citation type="submission" date="2019-12" db="EMBL/GenBank/DDBJ databases">
        <title>Microbes associate with the intestines of laboratory mice.</title>
        <authorList>
            <person name="Navarre W."/>
            <person name="Wong E."/>
        </authorList>
    </citation>
    <scope>NUCLEOTIDE SEQUENCE [LARGE SCALE GENOMIC DNA]</scope>
    <source>
        <strain evidence="10 11">NM82_D38</strain>
    </source>
</reference>
<feature type="domain" description="Thioredoxin-like fold" evidence="9">
    <location>
        <begin position="135"/>
        <end position="258"/>
    </location>
</feature>
<dbReference type="Pfam" id="PF10411">
    <property type="entry name" value="DsbC_N"/>
    <property type="match status" value="1"/>
</dbReference>
<name>A0A6L6YJG4_9BURK</name>
<comment type="similarity">
    <text evidence="2 7">Belongs to the thioredoxin family. DsbC subfamily.</text>
</comment>
<dbReference type="Gene3D" id="3.10.450.70">
    <property type="entry name" value="Disulphide bond isomerase, DsbC/G, N-terminal"/>
    <property type="match status" value="1"/>
</dbReference>
<keyword evidence="5" id="KW-1015">Disulfide bond</keyword>
<dbReference type="SUPFAM" id="SSF54423">
    <property type="entry name" value="DsbC/DsbG N-terminal domain-like"/>
    <property type="match status" value="1"/>
</dbReference>
<dbReference type="OrthoDB" id="12976at2"/>
<comment type="caution">
    <text evidence="10">The sequence shown here is derived from an EMBL/GenBank/DDBJ whole genome shotgun (WGS) entry which is preliminary data.</text>
</comment>
<evidence type="ECO:0000259" key="9">
    <source>
        <dbReference type="Pfam" id="PF13098"/>
    </source>
</evidence>
<dbReference type="PROSITE" id="PS51257">
    <property type="entry name" value="PROKAR_LIPOPROTEIN"/>
    <property type="match status" value="1"/>
</dbReference>
<dbReference type="InterPro" id="IPR017937">
    <property type="entry name" value="Thioredoxin_CS"/>
</dbReference>
<evidence type="ECO:0000256" key="1">
    <source>
        <dbReference type="ARBA" id="ARBA00004418"/>
    </source>
</evidence>
<dbReference type="PANTHER" id="PTHR35272:SF3">
    <property type="entry name" value="THIOL:DISULFIDE INTERCHANGE PROTEIN DSBC"/>
    <property type="match status" value="1"/>
</dbReference>
<dbReference type="InterPro" id="IPR018950">
    <property type="entry name" value="DiS-bond_isomerase_DsbC/G_N"/>
</dbReference>
<feature type="signal peptide" evidence="7">
    <location>
        <begin position="1"/>
        <end position="24"/>
    </location>
</feature>
<gene>
    <name evidence="10" type="ORF">E5987_11835</name>
</gene>
<proteinExistence type="inferred from homology"/>
<keyword evidence="3 7" id="KW-0732">Signal</keyword>
<dbReference type="InterPro" id="IPR051470">
    <property type="entry name" value="Thiol:disulfide_interchange"/>
</dbReference>
<sequence length="265" mass="28808">MTTLRKISAALFFSGSLACGAALAQSAAPTPAVQTDAASQQQSSEEPFTLEGLRKKLIGRLGTNVSEVSETAFPGLYEAIVGPDILYTDKNADFLIMGQLFDTKTQRNLTAETKDRLNKIDFSALPLDDAIKVVQGNGSRKIAVFSDPYCTYCKKLEATLKDMNDVTIYTFLYPVIRANSREQSEAIWCAKDRGAAWRAQMIEGKSAAPKDPKCDTSALDRNIDLGGRLQVTGTPTVFVPNGQRAPGAVSLEYLEKMLAVEPKKN</sequence>
<dbReference type="CDD" id="cd03020">
    <property type="entry name" value="DsbA_DsbC_DsbG"/>
    <property type="match status" value="1"/>
</dbReference>
<dbReference type="PANTHER" id="PTHR35272">
    <property type="entry name" value="THIOL:DISULFIDE INTERCHANGE PROTEIN DSBC-RELATED"/>
    <property type="match status" value="1"/>
</dbReference>
<dbReference type="GO" id="GO:0042597">
    <property type="term" value="C:periplasmic space"/>
    <property type="evidence" value="ECO:0007669"/>
    <property type="project" value="UniProtKB-SubCell"/>
</dbReference>
<dbReference type="Pfam" id="PF13098">
    <property type="entry name" value="Thioredoxin_2"/>
    <property type="match status" value="1"/>
</dbReference>
<comment type="subcellular location">
    <subcellularLocation>
        <location evidence="1 7">Periplasm</location>
    </subcellularLocation>
</comment>
<evidence type="ECO:0000256" key="4">
    <source>
        <dbReference type="ARBA" id="ARBA00022764"/>
    </source>
</evidence>
<dbReference type="EMBL" id="WSRP01000053">
    <property type="protein sequence ID" value="MVX57875.1"/>
    <property type="molecule type" value="Genomic_DNA"/>
</dbReference>
<evidence type="ECO:0000256" key="5">
    <source>
        <dbReference type="ARBA" id="ARBA00023157"/>
    </source>
</evidence>
<evidence type="ECO:0000313" key="11">
    <source>
        <dbReference type="Proteomes" id="UP000472580"/>
    </source>
</evidence>
<keyword evidence="4 7" id="KW-0574">Periplasm</keyword>
<feature type="domain" description="Disulphide bond isomerase DsbC/G N-terminal" evidence="8">
    <location>
        <begin position="42"/>
        <end position="111"/>
    </location>
</feature>
<evidence type="ECO:0000256" key="7">
    <source>
        <dbReference type="RuleBase" id="RU364038"/>
    </source>
</evidence>
<organism evidence="10 11">
    <name type="scientific">Parasutterella muris</name>
    <dbReference type="NCBI Taxonomy" id="2565572"/>
    <lineage>
        <taxon>Bacteria</taxon>
        <taxon>Pseudomonadati</taxon>
        <taxon>Pseudomonadota</taxon>
        <taxon>Betaproteobacteria</taxon>
        <taxon>Burkholderiales</taxon>
        <taxon>Sutterellaceae</taxon>
        <taxon>Parasutterella</taxon>
    </lineage>
</organism>
<dbReference type="AlphaFoldDB" id="A0A6L6YJG4"/>
<dbReference type="InterPro" id="IPR033954">
    <property type="entry name" value="DiS-bond_Isoase_DsbC/G"/>
</dbReference>